<dbReference type="InterPro" id="IPR050117">
    <property type="entry name" value="MAPK"/>
</dbReference>
<reference evidence="5 6" key="1">
    <citation type="submission" date="2024-09" db="EMBL/GenBank/DDBJ databases">
        <title>Rethinking Asexuality: The Enigmatic Case of Functional Sexual Genes in Lepraria (Stereocaulaceae).</title>
        <authorList>
            <person name="Doellman M."/>
            <person name="Sun Y."/>
            <person name="Barcenas-Pena A."/>
            <person name="Lumbsch H.T."/>
            <person name="Grewe F."/>
        </authorList>
    </citation>
    <scope>NUCLEOTIDE SEQUENCE [LARGE SCALE GENOMIC DNA]</scope>
    <source>
        <strain evidence="5 6">Grewe 0041</strain>
    </source>
</reference>
<dbReference type="Gene3D" id="3.30.200.20">
    <property type="entry name" value="Phosphorylase Kinase, domain 1"/>
    <property type="match status" value="1"/>
</dbReference>
<dbReference type="SUPFAM" id="SSF56112">
    <property type="entry name" value="Protein kinase-like (PK-like)"/>
    <property type="match status" value="1"/>
</dbReference>
<evidence type="ECO:0000256" key="2">
    <source>
        <dbReference type="ARBA" id="ARBA00022741"/>
    </source>
</evidence>
<organism evidence="5 6">
    <name type="scientific">Lepraria finkii</name>
    <dbReference type="NCBI Taxonomy" id="1340010"/>
    <lineage>
        <taxon>Eukaryota</taxon>
        <taxon>Fungi</taxon>
        <taxon>Dikarya</taxon>
        <taxon>Ascomycota</taxon>
        <taxon>Pezizomycotina</taxon>
        <taxon>Lecanoromycetes</taxon>
        <taxon>OSLEUM clade</taxon>
        <taxon>Lecanoromycetidae</taxon>
        <taxon>Lecanorales</taxon>
        <taxon>Lecanorineae</taxon>
        <taxon>Stereocaulaceae</taxon>
        <taxon>Lepraria</taxon>
    </lineage>
</organism>
<evidence type="ECO:0000313" key="6">
    <source>
        <dbReference type="Proteomes" id="UP001590951"/>
    </source>
</evidence>
<evidence type="ECO:0000256" key="3">
    <source>
        <dbReference type="ARBA" id="ARBA00022840"/>
    </source>
</evidence>
<keyword evidence="3" id="KW-0067">ATP-binding</keyword>
<proteinExistence type="predicted"/>
<comment type="caution">
    <text evidence="5">The sequence shown here is derived from an EMBL/GenBank/DDBJ whole genome shotgun (WGS) entry which is preliminary data.</text>
</comment>
<keyword evidence="1" id="KW-0723">Serine/threonine-protein kinase</keyword>
<name>A0ABR4AL86_9LECA</name>
<sequence length="313" mass="35245">MQKLARMGSKICQGQRLEGQKALYKVLRPLSRNDENLWLASDPNSKVVLIKSAPPTRLENEIEALKLCQGHKSVRQLVDVIHNPQSLVLEYLDRTLYEASCEQKLDRWDVKRAVKSALDGLAVLHAHKRAHTDIKPNNILANNSTGNARFGTIQLGDLGDSVSEDVNTNNGEHIISAPIYRAPEVMLNARWTVAVDIWSLGATAICYLLRRHLFVPHGLEPGDEHFALAVLILQNKYFGPFPEKFFQLLDDEGAAVLRYAINQCGEETHSFAKIDPRTINSEDKEFILYLMKPDPRDRPSAIDALMHPWLNGV</sequence>
<keyword evidence="2" id="KW-0547">Nucleotide-binding</keyword>
<evidence type="ECO:0000259" key="4">
    <source>
        <dbReference type="PROSITE" id="PS50011"/>
    </source>
</evidence>
<dbReference type="Gene3D" id="1.10.510.10">
    <property type="entry name" value="Transferase(Phosphotransferase) domain 1"/>
    <property type="match status" value="1"/>
</dbReference>
<evidence type="ECO:0000313" key="5">
    <source>
        <dbReference type="EMBL" id="KAL2045439.1"/>
    </source>
</evidence>
<dbReference type="InterPro" id="IPR000719">
    <property type="entry name" value="Prot_kinase_dom"/>
</dbReference>
<gene>
    <name evidence="5" type="ORF">ABVK25_012083</name>
</gene>
<dbReference type="PROSITE" id="PS50011">
    <property type="entry name" value="PROTEIN_KINASE_DOM"/>
    <property type="match status" value="1"/>
</dbReference>
<feature type="domain" description="Protein kinase" evidence="4">
    <location>
        <begin position="1"/>
        <end position="310"/>
    </location>
</feature>
<dbReference type="Pfam" id="PF00069">
    <property type="entry name" value="Pkinase"/>
    <property type="match status" value="1"/>
</dbReference>
<keyword evidence="6" id="KW-1185">Reference proteome</keyword>
<evidence type="ECO:0000256" key="1">
    <source>
        <dbReference type="ARBA" id="ARBA00022527"/>
    </source>
</evidence>
<keyword evidence="1" id="KW-0418">Kinase</keyword>
<keyword evidence="1" id="KW-0808">Transferase</keyword>
<protein>
    <recommendedName>
        <fullName evidence="4">Protein kinase domain-containing protein</fullName>
    </recommendedName>
</protein>
<dbReference type="InterPro" id="IPR011009">
    <property type="entry name" value="Kinase-like_dom_sf"/>
</dbReference>
<dbReference type="Proteomes" id="UP001590951">
    <property type="component" value="Unassembled WGS sequence"/>
</dbReference>
<accession>A0ABR4AL86</accession>
<dbReference type="PANTHER" id="PTHR24055">
    <property type="entry name" value="MITOGEN-ACTIVATED PROTEIN KINASE"/>
    <property type="match status" value="1"/>
</dbReference>
<dbReference type="EMBL" id="JBHFEH010000142">
    <property type="protein sequence ID" value="KAL2045439.1"/>
    <property type="molecule type" value="Genomic_DNA"/>
</dbReference>
<dbReference type="SMART" id="SM00220">
    <property type="entry name" value="S_TKc"/>
    <property type="match status" value="1"/>
</dbReference>